<dbReference type="EMBL" id="JAENIG010000007">
    <property type="protein sequence ID" value="MBK1855695.1"/>
    <property type="molecule type" value="Genomic_DNA"/>
</dbReference>
<accession>A0AAE2SCJ3</accession>
<dbReference type="GO" id="GO:0005829">
    <property type="term" value="C:cytosol"/>
    <property type="evidence" value="ECO:0007669"/>
    <property type="project" value="TreeGrafter"/>
</dbReference>
<dbReference type="PROSITE" id="PS50173">
    <property type="entry name" value="UMUC"/>
    <property type="match status" value="1"/>
</dbReference>
<name>A0AAE2SCJ3_9BACT</name>
<dbReference type="AlphaFoldDB" id="A0AAE2SCJ3"/>
<dbReference type="InterPro" id="IPR036775">
    <property type="entry name" value="DNA_pol_Y-fam_lit_finger_sf"/>
</dbReference>
<dbReference type="PANTHER" id="PTHR11076">
    <property type="entry name" value="DNA REPAIR POLYMERASE UMUC / TRANSFERASE FAMILY MEMBER"/>
    <property type="match status" value="1"/>
</dbReference>
<dbReference type="CDD" id="cd00424">
    <property type="entry name" value="PolY"/>
    <property type="match status" value="1"/>
</dbReference>
<evidence type="ECO:0000259" key="2">
    <source>
        <dbReference type="PROSITE" id="PS50173"/>
    </source>
</evidence>
<evidence type="ECO:0000256" key="1">
    <source>
        <dbReference type="ARBA" id="ARBA00010945"/>
    </source>
</evidence>
<dbReference type="GO" id="GO:0003684">
    <property type="term" value="F:damaged DNA binding"/>
    <property type="evidence" value="ECO:0007669"/>
    <property type="project" value="InterPro"/>
</dbReference>
<dbReference type="SUPFAM" id="SSF100879">
    <property type="entry name" value="Lesion bypass DNA polymerase (Y-family), little finger domain"/>
    <property type="match status" value="1"/>
</dbReference>
<dbReference type="Gene3D" id="1.10.150.20">
    <property type="entry name" value="5' to 3' exonuclease, C-terminal subdomain"/>
    <property type="match status" value="1"/>
</dbReference>
<dbReference type="Gene3D" id="3.30.1490.100">
    <property type="entry name" value="DNA polymerase, Y-family, little finger domain"/>
    <property type="match status" value="1"/>
</dbReference>
<dbReference type="GO" id="GO:0006281">
    <property type="term" value="P:DNA repair"/>
    <property type="evidence" value="ECO:0007669"/>
    <property type="project" value="InterPro"/>
</dbReference>
<dbReference type="SUPFAM" id="SSF56672">
    <property type="entry name" value="DNA/RNA polymerases"/>
    <property type="match status" value="1"/>
</dbReference>
<feature type="domain" description="UmuC" evidence="2">
    <location>
        <begin position="5"/>
        <end position="188"/>
    </location>
</feature>
<dbReference type="InterPro" id="IPR043502">
    <property type="entry name" value="DNA/RNA_pol_sf"/>
</dbReference>
<dbReference type="Pfam" id="PF00817">
    <property type="entry name" value="IMS"/>
    <property type="match status" value="1"/>
</dbReference>
<evidence type="ECO:0000313" key="4">
    <source>
        <dbReference type="Proteomes" id="UP000634206"/>
    </source>
</evidence>
<evidence type="ECO:0000313" key="3">
    <source>
        <dbReference type="EMBL" id="MBK1855695.1"/>
    </source>
</evidence>
<dbReference type="InterPro" id="IPR017961">
    <property type="entry name" value="DNA_pol_Y-fam_little_finger"/>
</dbReference>
<dbReference type="GO" id="GO:0009432">
    <property type="term" value="P:SOS response"/>
    <property type="evidence" value="ECO:0007669"/>
    <property type="project" value="TreeGrafter"/>
</dbReference>
<protein>
    <recommendedName>
        <fullName evidence="2">UmuC domain-containing protein</fullName>
    </recommendedName>
</protein>
<dbReference type="InterPro" id="IPR043128">
    <property type="entry name" value="Rev_trsase/Diguanyl_cyclase"/>
</dbReference>
<dbReference type="RefSeq" id="WP_309490306.1">
    <property type="nucleotide sequence ID" value="NZ_JAENIG010000007.1"/>
</dbReference>
<gene>
    <name evidence="3" type="ORF">JIN83_12040</name>
</gene>
<dbReference type="InterPro" id="IPR001126">
    <property type="entry name" value="UmuC"/>
</dbReference>
<keyword evidence="4" id="KW-1185">Reference proteome</keyword>
<dbReference type="Pfam" id="PF11799">
    <property type="entry name" value="IMS_C"/>
    <property type="match status" value="1"/>
</dbReference>
<dbReference type="InterPro" id="IPR050116">
    <property type="entry name" value="DNA_polymerase-Y"/>
</dbReference>
<dbReference type="Gene3D" id="3.30.70.270">
    <property type="match status" value="1"/>
</dbReference>
<dbReference type="GO" id="GO:0003887">
    <property type="term" value="F:DNA-directed DNA polymerase activity"/>
    <property type="evidence" value="ECO:0007669"/>
    <property type="project" value="UniProtKB-KW"/>
</dbReference>
<comment type="similarity">
    <text evidence="1">Belongs to the DNA polymerase type-Y family.</text>
</comment>
<dbReference type="PANTHER" id="PTHR11076:SF33">
    <property type="entry name" value="DNA POLYMERASE KAPPA"/>
    <property type="match status" value="1"/>
</dbReference>
<dbReference type="GO" id="GO:0042276">
    <property type="term" value="P:error-prone translesion synthesis"/>
    <property type="evidence" value="ECO:0007669"/>
    <property type="project" value="TreeGrafter"/>
</dbReference>
<comment type="caution">
    <text evidence="3">The sequence shown here is derived from an EMBL/GenBank/DDBJ whole genome shotgun (WGS) entry which is preliminary data.</text>
</comment>
<reference evidence="3" key="1">
    <citation type="submission" date="2021-01" db="EMBL/GenBank/DDBJ databases">
        <title>Modified the classification status of verrucomicrobia.</title>
        <authorList>
            <person name="Feng X."/>
        </authorList>
    </citation>
    <scope>NUCLEOTIDE SEQUENCE</scope>
    <source>
        <strain evidence="3">5K15</strain>
    </source>
</reference>
<sequence>MDLSALFVDFDAYFASAEQHMNPQLRGLPVGVAPVLAESSCCIAASYEAKAHGIKTGTRVSDARKLCPGIQIVEAQPARYVELHHRLVAAVESCIHVEAVLSIDEMWCWLPYNLRETETVLKIAANIKAAILGQVGPWINGSIGVAPNRWLAKMASKMRKPNGLLVIHASDLPEILYELDLRDLHGLGRGMELRLHAHGIHDVRSLCQLDRHRLHTAWGGIEGDRLWLQLRGHEVPDSETTRRSIGHSHVLPPDKRAPDPALTILHKLTQKAGQRLRSHGMLARSFQLSLQYLRGGHWVEEVKIEATDDALSLARIASQLWRMRPHHAESLLKISMVLGRLTHAGNHTPSLFSTLMEEEDETPDPEATDPIKKQAVTAAMDQIVGKFGRQSLYLGGSHGAMENAPMRISFGHIPDLDIESD</sequence>
<dbReference type="Proteomes" id="UP000634206">
    <property type="component" value="Unassembled WGS sequence"/>
</dbReference>
<dbReference type="Gene3D" id="3.40.1170.60">
    <property type="match status" value="1"/>
</dbReference>
<proteinExistence type="inferred from homology"/>
<organism evidence="3 4">
    <name type="scientific">Oceaniferula flava</name>
    <dbReference type="NCBI Taxonomy" id="2800421"/>
    <lineage>
        <taxon>Bacteria</taxon>
        <taxon>Pseudomonadati</taxon>
        <taxon>Verrucomicrobiota</taxon>
        <taxon>Verrucomicrobiia</taxon>
        <taxon>Verrucomicrobiales</taxon>
        <taxon>Verrucomicrobiaceae</taxon>
        <taxon>Oceaniferula</taxon>
    </lineage>
</organism>